<dbReference type="AlphaFoldDB" id="X1EM50"/>
<accession>X1EM50</accession>
<organism evidence="1">
    <name type="scientific">marine sediment metagenome</name>
    <dbReference type="NCBI Taxonomy" id="412755"/>
    <lineage>
        <taxon>unclassified sequences</taxon>
        <taxon>metagenomes</taxon>
        <taxon>ecological metagenomes</taxon>
    </lineage>
</organism>
<proteinExistence type="predicted"/>
<gene>
    <name evidence="1" type="ORF">S03H2_17870</name>
</gene>
<dbReference type="EMBL" id="BARU01009243">
    <property type="protein sequence ID" value="GAH34421.1"/>
    <property type="molecule type" value="Genomic_DNA"/>
</dbReference>
<protein>
    <submittedName>
        <fullName evidence="1">Uncharacterized protein</fullName>
    </submittedName>
</protein>
<name>X1EM50_9ZZZZ</name>
<comment type="caution">
    <text evidence="1">The sequence shown here is derived from an EMBL/GenBank/DDBJ whole genome shotgun (WGS) entry which is preliminary data.</text>
</comment>
<evidence type="ECO:0000313" key="1">
    <source>
        <dbReference type="EMBL" id="GAH34421.1"/>
    </source>
</evidence>
<reference evidence="1" key="1">
    <citation type="journal article" date="2014" name="Front. Microbiol.">
        <title>High frequency of phylogenetically diverse reductive dehalogenase-homologous genes in deep subseafloor sedimentary metagenomes.</title>
        <authorList>
            <person name="Kawai M."/>
            <person name="Futagami T."/>
            <person name="Toyoda A."/>
            <person name="Takaki Y."/>
            <person name="Nishi S."/>
            <person name="Hori S."/>
            <person name="Arai W."/>
            <person name="Tsubouchi T."/>
            <person name="Morono Y."/>
            <person name="Uchiyama I."/>
            <person name="Ito T."/>
            <person name="Fujiyama A."/>
            <person name="Inagaki F."/>
            <person name="Takami H."/>
        </authorList>
    </citation>
    <scope>NUCLEOTIDE SEQUENCE</scope>
    <source>
        <strain evidence="1">Expedition CK06-06</strain>
    </source>
</reference>
<sequence length="50" mass="5593">MICFVESASYSITDPTEDVRRYQNTALVSTGDFHDEIDIIGIEINSQPSN</sequence>